<dbReference type="InterPro" id="IPR051628">
    <property type="entry name" value="LUBAC_E3_Ligases"/>
</dbReference>
<dbReference type="SUPFAM" id="SSF57850">
    <property type="entry name" value="RING/U-box"/>
    <property type="match status" value="1"/>
</dbReference>
<dbReference type="OrthoDB" id="10009520at2759"/>
<feature type="region of interest" description="Disordered" evidence="8">
    <location>
        <begin position="49"/>
        <end position="125"/>
    </location>
</feature>
<dbReference type="InterPro" id="IPR002867">
    <property type="entry name" value="IBR_dom"/>
</dbReference>
<evidence type="ECO:0000256" key="4">
    <source>
        <dbReference type="ARBA" id="ARBA00022737"/>
    </source>
</evidence>
<proteinExistence type="predicted"/>
<keyword evidence="6" id="KW-0833">Ubl conjugation pathway</keyword>
<evidence type="ECO:0000256" key="8">
    <source>
        <dbReference type="SAM" id="MobiDB-lite"/>
    </source>
</evidence>
<organism evidence="10 11">
    <name type="scientific">Aspergillus neoniger (strain CBS 115656)</name>
    <dbReference type="NCBI Taxonomy" id="1448310"/>
    <lineage>
        <taxon>Eukaryota</taxon>
        <taxon>Fungi</taxon>
        <taxon>Dikarya</taxon>
        <taxon>Ascomycota</taxon>
        <taxon>Pezizomycotina</taxon>
        <taxon>Eurotiomycetes</taxon>
        <taxon>Eurotiomycetidae</taxon>
        <taxon>Eurotiales</taxon>
        <taxon>Aspergillaceae</taxon>
        <taxon>Aspergillus</taxon>
        <taxon>Aspergillus subgen. Circumdati</taxon>
    </lineage>
</organism>
<dbReference type="InterPro" id="IPR047544">
    <property type="entry name" value="RING-HC_RBR_RNF216"/>
</dbReference>
<reference evidence="10" key="1">
    <citation type="submission" date="2016-12" db="EMBL/GenBank/DDBJ databases">
        <title>The genomes of Aspergillus section Nigri reveals drivers in fungal speciation.</title>
        <authorList>
            <consortium name="DOE Joint Genome Institute"/>
            <person name="Vesth T.C."/>
            <person name="Nybo J."/>
            <person name="Theobald S."/>
            <person name="Brandl J."/>
            <person name="Frisvad J.C."/>
            <person name="Nielsen K.F."/>
            <person name="Lyhne E.K."/>
            <person name="Kogle M.E."/>
            <person name="Kuo A."/>
            <person name="Riley R."/>
            <person name="Clum A."/>
            <person name="Nolan M."/>
            <person name="Lipzen A."/>
            <person name="Salamov A."/>
            <person name="Henrissat B."/>
            <person name="Wiebenga A."/>
            <person name="De Vries R.P."/>
            <person name="Grigoriev I.V."/>
            <person name="Mortensen U.H."/>
            <person name="Andersen M.R."/>
            <person name="Baker S.E."/>
        </authorList>
    </citation>
    <scope>NUCLEOTIDE SEQUENCE [LARGE SCALE GENOMIC DNA]</scope>
    <source>
        <strain evidence="10">CBS 115656</strain>
    </source>
</reference>
<sequence length="712" mass="80611">MEGPNFTNPLYSALPIRMGYMDHANADLTLDDNPALLWDLYEHGFYPLPDYDQPMKKQRQISRDSSRSSKSSNSHESIINILDSDNDDYNRLESGIESGASSRPSTKSLSSSTTATTSTSSRSNTHSEAVYIDLTLDDELLWQITDIFPGISHQHVEELIELHKKPQENQPAPPLDSLKESVIEDILRHPSYPKQEKAKKRKIEDTDEEATIRYLRDIPQRGSRAYVQLAANLLAQEFGWMPMKHIRDVLAEKKELFAAYLTLHSQESEQTGKYTKLKSKRFSNVPNLGKEDDEVSIAENLARELGAAKKKAEKEDDAIRKKKEKQEAEIKNEEEHSRAGNLIECQCCYLDVPANRSLPCEGDSVHLFCFACIRKSAETQIGLMRYQVQCVDTSGCQAKFSRARLQEAIGESLMEKLDRLQQQDEIQQAELEGLESCPFCEFKAIYPPVEEDREFVCKNPECEIVSCRLCKQESHIPRTCAEANKEKNLPQRHLVEEAMSEALIRPCPKCKVKIVKEMGCNRMICSKCRTAMCYVCRRDISREMYEHFGRAPTHCPLHDIPALRSLQEIEKAQKDTIDILLAQNPDLKEEELRVHDAKDSAANMSHVLQGPDNGLIRHLGQAPIRPNHVVYPGPAIPVGRANPPAVAHRFDAPVGIQNGWGGQGWLQHPLGQPRNPPGRPVPTNVVHRGVNNQGNPLQDPARRVDTRPPWRY</sequence>
<evidence type="ECO:0000256" key="7">
    <source>
        <dbReference type="ARBA" id="ARBA00022833"/>
    </source>
</evidence>
<keyword evidence="5" id="KW-0863">Zinc-finger</keyword>
<evidence type="ECO:0000313" key="10">
    <source>
        <dbReference type="EMBL" id="PYH31331.1"/>
    </source>
</evidence>
<gene>
    <name evidence="10" type="ORF">BO87DRAFT_124030</name>
</gene>
<evidence type="ECO:0000259" key="9">
    <source>
        <dbReference type="PROSITE" id="PS51873"/>
    </source>
</evidence>
<dbReference type="InterPro" id="IPR047545">
    <property type="entry name" value="BRcat_RBR_RNF216"/>
</dbReference>
<accession>A0A318YAG0</accession>
<protein>
    <recommendedName>
        <fullName evidence="9">RING-type domain-containing protein</fullName>
    </recommendedName>
</protein>
<dbReference type="Gene3D" id="1.20.120.1750">
    <property type="match status" value="1"/>
</dbReference>
<dbReference type="Proteomes" id="UP000247647">
    <property type="component" value="Unassembled WGS sequence"/>
</dbReference>
<dbReference type="CDD" id="cd16630">
    <property type="entry name" value="RING-HC_RBR_RNF216"/>
    <property type="match status" value="1"/>
</dbReference>
<feature type="region of interest" description="Disordered" evidence="8">
    <location>
        <begin position="667"/>
        <end position="712"/>
    </location>
</feature>
<dbReference type="CDD" id="cd20339">
    <property type="entry name" value="BRcat_RBR_RNF216"/>
    <property type="match status" value="1"/>
</dbReference>
<keyword evidence="4" id="KW-0677">Repeat</keyword>
<feature type="domain" description="RING-type" evidence="9">
    <location>
        <begin position="341"/>
        <end position="559"/>
    </location>
</feature>
<evidence type="ECO:0000256" key="1">
    <source>
        <dbReference type="ARBA" id="ARBA00004906"/>
    </source>
</evidence>
<keyword evidence="7" id="KW-0862">Zinc</keyword>
<dbReference type="EMBL" id="KZ821473">
    <property type="protein sequence ID" value="PYH31331.1"/>
    <property type="molecule type" value="Genomic_DNA"/>
</dbReference>
<dbReference type="CDD" id="cd20353">
    <property type="entry name" value="Rcat_RBR_RNF216"/>
    <property type="match status" value="1"/>
</dbReference>
<keyword evidence="3" id="KW-0479">Metal-binding</keyword>
<dbReference type="PANTHER" id="PTHR22770:SF47">
    <property type="entry name" value="E3 UBIQUITIN-PROTEIN LIGASE RNF216"/>
    <property type="match status" value="1"/>
</dbReference>
<dbReference type="GeneID" id="37120442"/>
<name>A0A318YAG0_ASPNB</name>
<dbReference type="PROSITE" id="PS51873">
    <property type="entry name" value="TRIAD"/>
    <property type="match status" value="1"/>
</dbReference>
<dbReference type="GO" id="GO:0008270">
    <property type="term" value="F:zinc ion binding"/>
    <property type="evidence" value="ECO:0007669"/>
    <property type="project" value="UniProtKB-KW"/>
</dbReference>
<feature type="compositionally biased region" description="Basic and acidic residues" evidence="8">
    <location>
        <begin position="700"/>
        <end position="712"/>
    </location>
</feature>
<dbReference type="PANTHER" id="PTHR22770">
    <property type="entry name" value="UBIQUITIN CONJUGATING ENZYME 7 INTERACTING PROTEIN-RELATED"/>
    <property type="match status" value="1"/>
</dbReference>
<feature type="compositionally biased region" description="Low complexity" evidence="8">
    <location>
        <begin position="101"/>
        <end position="125"/>
    </location>
</feature>
<dbReference type="GO" id="GO:0016740">
    <property type="term" value="F:transferase activity"/>
    <property type="evidence" value="ECO:0007669"/>
    <property type="project" value="UniProtKB-KW"/>
</dbReference>
<evidence type="ECO:0000256" key="6">
    <source>
        <dbReference type="ARBA" id="ARBA00022786"/>
    </source>
</evidence>
<feature type="region of interest" description="Disordered" evidence="8">
    <location>
        <begin position="312"/>
        <end position="333"/>
    </location>
</feature>
<evidence type="ECO:0000256" key="3">
    <source>
        <dbReference type="ARBA" id="ARBA00022723"/>
    </source>
</evidence>
<dbReference type="InterPro" id="IPR044066">
    <property type="entry name" value="TRIAD_supradom"/>
</dbReference>
<keyword evidence="11" id="KW-1185">Reference proteome</keyword>
<dbReference type="RefSeq" id="XP_025476809.1">
    <property type="nucleotide sequence ID" value="XM_025617986.1"/>
</dbReference>
<evidence type="ECO:0000313" key="11">
    <source>
        <dbReference type="Proteomes" id="UP000247647"/>
    </source>
</evidence>
<dbReference type="Pfam" id="PF26200">
    <property type="entry name" value="Rcat_RNF216"/>
    <property type="match status" value="1"/>
</dbReference>
<evidence type="ECO:0000256" key="5">
    <source>
        <dbReference type="ARBA" id="ARBA00022771"/>
    </source>
</evidence>
<dbReference type="AlphaFoldDB" id="A0A318YAG0"/>
<dbReference type="SMART" id="SM00647">
    <property type="entry name" value="IBR"/>
    <property type="match status" value="2"/>
</dbReference>
<feature type="compositionally biased region" description="Low complexity" evidence="8">
    <location>
        <begin position="68"/>
        <end position="83"/>
    </location>
</feature>
<evidence type="ECO:0000256" key="2">
    <source>
        <dbReference type="ARBA" id="ARBA00022679"/>
    </source>
</evidence>
<comment type="pathway">
    <text evidence="1">Protein modification; protein ubiquitination.</text>
</comment>
<keyword evidence="2" id="KW-0808">Transferase</keyword>
<dbReference type="InterPro" id="IPR047546">
    <property type="entry name" value="Rcat_RBR_RNF216"/>
</dbReference>